<evidence type="ECO:0000313" key="2">
    <source>
        <dbReference type="EMBL" id="SDQ61363.1"/>
    </source>
</evidence>
<accession>A0A1H1CB11</accession>
<evidence type="ECO:0000313" key="3">
    <source>
        <dbReference type="Proteomes" id="UP000217103"/>
    </source>
</evidence>
<dbReference type="PANTHER" id="PTHR18964:SF149">
    <property type="entry name" value="BIFUNCTIONAL UDP-N-ACETYLGLUCOSAMINE 2-EPIMERASE_N-ACETYLMANNOSAMINE KINASE"/>
    <property type="match status" value="1"/>
</dbReference>
<dbReference type="SUPFAM" id="SSF53067">
    <property type="entry name" value="Actin-like ATPase domain"/>
    <property type="match status" value="1"/>
</dbReference>
<dbReference type="PANTHER" id="PTHR18964">
    <property type="entry name" value="ROK (REPRESSOR, ORF, KINASE) FAMILY"/>
    <property type="match status" value="1"/>
</dbReference>
<dbReference type="OrthoDB" id="3189808at2"/>
<reference evidence="2 3" key="1">
    <citation type="submission" date="2016-10" db="EMBL/GenBank/DDBJ databases">
        <authorList>
            <person name="de Groot N.N."/>
        </authorList>
    </citation>
    <scope>NUCLEOTIDE SEQUENCE [LARGE SCALE GENOMIC DNA]</scope>
    <source>
        <strain evidence="2 3">DSM 43794</strain>
    </source>
</reference>
<dbReference type="STRING" id="35622.SAMN04489764_1387"/>
<gene>
    <name evidence="2" type="ORF">SAMN04489764_1387</name>
</gene>
<keyword evidence="3" id="KW-1185">Reference proteome</keyword>
<dbReference type="SUPFAM" id="SSF46785">
    <property type="entry name" value="Winged helix' DNA-binding domain"/>
    <property type="match status" value="1"/>
</dbReference>
<dbReference type="AlphaFoldDB" id="A0A1H1CB11"/>
<dbReference type="InterPro" id="IPR036388">
    <property type="entry name" value="WH-like_DNA-bd_sf"/>
</dbReference>
<dbReference type="Pfam" id="PF00480">
    <property type="entry name" value="ROK"/>
    <property type="match status" value="1"/>
</dbReference>
<organism evidence="2 3">
    <name type="scientific">Thermostaphylospora chromogena</name>
    <dbReference type="NCBI Taxonomy" id="35622"/>
    <lineage>
        <taxon>Bacteria</taxon>
        <taxon>Bacillati</taxon>
        <taxon>Actinomycetota</taxon>
        <taxon>Actinomycetes</taxon>
        <taxon>Streptosporangiales</taxon>
        <taxon>Thermomonosporaceae</taxon>
        <taxon>Thermostaphylospora</taxon>
    </lineage>
</organism>
<name>A0A1H1CB11_9ACTN</name>
<protein>
    <submittedName>
        <fullName evidence="2">Sugar kinase of the NBD/HSP70 family, may contain an N-terminal HTH domain</fullName>
    </submittedName>
</protein>
<evidence type="ECO:0000256" key="1">
    <source>
        <dbReference type="ARBA" id="ARBA00006479"/>
    </source>
</evidence>
<comment type="similarity">
    <text evidence="1">Belongs to the ROK (NagC/XylR) family.</text>
</comment>
<dbReference type="InterPro" id="IPR043129">
    <property type="entry name" value="ATPase_NBD"/>
</dbReference>
<dbReference type="InterPro" id="IPR000600">
    <property type="entry name" value="ROK"/>
</dbReference>
<dbReference type="RefSeq" id="WP_093258286.1">
    <property type="nucleotide sequence ID" value="NZ_FNKK01000002.1"/>
</dbReference>
<dbReference type="GO" id="GO:0016301">
    <property type="term" value="F:kinase activity"/>
    <property type="evidence" value="ECO:0007669"/>
    <property type="project" value="UniProtKB-KW"/>
</dbReference>
<dbReference type="Proteomes" id="UP000217103">
    <property type="component" value="Unassembled WGS sequence"/>
</dbReference>
<keyword evidence="2" id="KW-0808">Transferase</keyword>
<dbReference type="EMBL" id="FNKK01000002">
    <property type="protein sequence ID" value="SDQ61363.1"/>
    <property type="molecule type" value="Genomic_DNA"/>
</dbReference>
<dbReference type="InterPro" id="IPR036390">
    <property type="entry name" value="WH_DNA-bd_sf"/>
</dbReference>
<dbReference type="Gene3D" id="1.10.10.10">
    <property type="entry name" value="Winged helix-like DNA-binding domain superfamily/Winged helix DNA-binding domain"/>
    <property type="match status" value="1"/>
</dbReference>
<sequence length="407" mass="41829">MLKAGDGPVRHATMRERNLAVLFGEVRAHQPVTRARLAALTGFTKTTVSNLIAILADAGLVRDGDPVQDAERGRPGVAVTVNAEGGAGLGLEINVDYLAACVVDLGWRVRYRHLVAADNRGRSPEAIVAALSRLSTRAVASAAEQGLSVAGAVVAVPGVLDRTHVLRAPNLGWSDVPIAELLREGLPQLRLPVEQDNEANLAALGELWFGVGESLGDFLHVSGEIGIGAGVIVGGQVFRGGHGSAGELGHITVEPDGPPCACGGRGCLERIAGQEAILRAAGLTDVIAGSAAGPKESVSALVNLLESGDPRALEAVRAAGRTLGGALADAVKLLDPQTVVLGGIFSPLARWVRPEVEAGLRERALYGTVPSVVVSPLGGDAAVLGAAGLVIKRIYADPALLLRRSPI</sequence>
<dbReference type="CDD" id="cd24076">
    <property type="entry name" value="ASKHA_ATPase_ROK_BsXylR-like"/>
    <property type="match status" value="1"/>
</dbReference>
<proteinExistence type="inferred from homology"/>
<dbReference type="Gene3D" id="3.30.420.40">
    <property type="match status" value="2"/>
</dbReference>
<keyword evidence="2" id="KW-0418">Kinase</keyword>